<protein>
    <submittedName>
        <fullName evidence="2">Aminoglycoside phosphotransferase (APT) family kinase protein</fullName>
    </submittedName>
</protein>
<evidence type="ECO:0000313" key="3">
    <source>
        <dbReference type="Proteomes" id="UP000649753"/>
    </source>
</evidence>
<dbReference type="Gene3D" id="3.90.1200.10">
    <property type="match status" value="1"/>
</dbReference>
<keyword evidence="2" id="KW-0808">Transferase</keyword>
<dbReference type="Gene3D" id="3.30.200.20">
    <property type="entry name" value="Phosphorylase Kinase, domain 1"/>
    <property type="match status" value="1"/>
</dbReference>
<dbReference type="InterPro" id="IPR011009">
    <property type="entry name" value="Kinase-like_dom_sf"/>
</dbReference>
<reference evidence="2" key="1">
    <citation type="submission" date="2020-10" db="EMBL/GenBank/DDBJ databases">
        <title>Sequencing the genomes of 1000 actinobacteria strains.</title>
        <authorList>
            <person name="Klenk H.-P."/>
        </authorList>
    </citation>
    <scope>NUCLEOTIDE SEQUENCE</scope>
    <source>
        <strain evidence="2">DSM 46832</strain>
    </source>
</reference>
<comment type="caution">
    <text evidence="2">The sequence shown here is derived from an EMBL/GenBank/DDBJ whole genome shotgun (WGS) entry which is preliminary data.</text>
</comment>
<feature type="domain" description="Aminoglycoside phosphotransferase" evidence="1">
    <location>
        <begin position="36"/>
        <end position="264"/>
    </location>
</feature>
<keyword evidence="3" id="KW-1185">Reference proteome</keyword>
<sequence>MRMHADQVDVGAEVVAALVAAQFPQWRGRPVSPLRSHGTVNALFRLGDEIVLRFPLQPSLDADLRAELLAEQDNARRIAPRVPLAVPEPLGFGEPGDGYPGPWTVYRWIPGETVDARRIGDLDGFARDLAGFVNALHAVDTEGRTGHGRGRGGPLHVHDDYVRRCLAESHHLTDTTRLARIWTRCLDAPPRDAADAWIHADLMPGNLLVRHGRLAAVIDLETVRIGDPAVDLMPAWNLLTPGPRATYRRALGVDDATWERGRGWALLQAIAALPYYVDTNPVMADTARHTLDALLRD</sequence>
<dbReference type="AlphaFoldDB" id="A0A927QZC7"/>
<dbReference type="CDD" id="cd05155">
    <property type="entry name" value="APH_ChoK_like_1"/>
    <property type="match status" value="1"/>
</dbReference>
<dbReference type="InterPro" id="IPR002575">
    <property type="entry name" value="Aminoglycoside_PTrfase"/>
</dbReference>
<proteinExistence type="predicted"/>
<dbReference type="Proteomes" id="UP000649753">
    <property type="component" value="Unassembled WGS sequence"/>
</dbReference>
<dbReference type="Pfam" id="PF01636">
    <property type="entry name" value="APH"/>
    <property type="match status" value="1"/>
</dbReference>
<dbReference type="InterPro" id="IPR051678">
    <property type="entry name" value="AGP_Transferase"/>
</dbReference>
<evidence type="ECO:0000313" key="2">
    <source>
        <dbReference type="EMBL" id="MBE1490245.1"/>
    </source>
</evidence>
<dbReference type="PANTHER" id="PTHR21310">
    <property type="entry name" value="AMINOGLYCOSIDE PHOSPHOTRANSFERASE-RELATED-RELATED"/>
    <property type="match status" value="1"/>
</dbReference>
<keyword evidence="2" id="KW-0418">Kinase</keyword>
<name>A0A927QZC7_9ACTN</name>
<dbReference type="SUPFAM" id="SSF56112">
    <property type="entry name" value="Protein kinase-like (PK-like)"/>
    <property type="match status" value="1"/>
</dbReference>
<organism evidence="2 3">
    <name type="scientific">Plantactinospora soyae</name>
    <dbReference type="NCBI Taxonomy" id="1544732"/>
    <lineage>
        <taxon>Bacteria</taxon>
        <taxon>Bacillati</taxon>
        <taxon>Actinomycetota</taxon>
        <taxon>Actinomycetes</taxon>
        <taxon>Micromonosporales</taxon>
        <taxon>Micromonosporaceae</taxon>
        <taxon>Plantactinospora</taxon>
    </lineage>
</organism>
<accession>A0A927QZC7</accession>
<gene>
    <name evidence="2" type="ORF">H4W31_005883</name>
</gene>
<dbReference type="EMBL" id="JADBEB010000001">
    <property type="protein sequence ID" value="MBE1490245.1"/>
    <property type="molecule type" value="Genomic_DNA"/>
</dbReference>
<evidence type="ECO:0000259" key="1">
    <source>
        <dbReference type="Pfam" id="PF01636"/>
    </source>
</evidence>
<dbReference type="GO" id="GO:0016301">
    <property type="term" value="F:kinase activity"/>
    <property type="evidence" value="ECO:0007669"/>
    <property type="project" value="UniProtKB-KW"/>
</dbReference>
<dbReference type="PANTHER" id="PTHR21310:SF42">
    <property type="entry name" value="BIFUNCTIONAL AAC_APH"/>
    <property type="match status" value="1"/>
</dbReference>